<proteinExistence type="predicted"/>
<keyword evidence="1" id="KW-0812">Transmembrane</keyword>
<protein>
    <submittedName>
        <fullName evidence="2">OLC1v1031687C1</fullName>
    </submittedName>
</protein>
<dbReference type="InterPro" id="IPR053258">
    <property type="entry name" value="Ca-permeable_cation_channel"/>
</dbReference>
<evidence type="ECO:0000313" key="2">
    <source>
        <dbReference type="EMBL" id="CAI9095691.1"/>
    </source>
</evidence>
<evidence type="ECO:0000313" key="3">
    <source>
        <dbReference type="Proteomes" id="UP001161247"/>
    </source>
</evidence>
<dbReference type="Proteomes" id="UP001161247">
    <property type="component" value="Chromosome 2"/>
</dbReference>
<accession>A0AAV1CJW9</accession>
<name>A0AAV1CJW9_OLDCO</name>
<keyword evidence="1" id="KW-1133">Transmembrane helix</keyword>
<gene>
    <name evidence="2" type="ORF">OLC1_LOCUS6605</name>
</gene>
<feature type="transmembrane region" description="Helical" evidence="1">
    <location>
        <begin position="76"/>
        <end position="94"/>
    </location>
</feature>
<evidence type="ECO:0000256" key="1">
    <source>
        <dbReference type="SAM" id="Phobius"/>
    </source>
</evidence>
<organism evidence="2 3">
    <name type="scientific">Oldenlandia corymbosa var. corymbosa</name>
    <dbReference type="NCBI Taxonomy" id="529605"/>
    <lineage>
        <taxon>Eukaryota</taxon>
        <taxon>Viridiplantae</taxon>
        <taxon>Streptophyta</taxon>
        <taxon>Embryophyta</taxon>
        <taxon>Tracheophyta</taxon>
        <taxon>Spermatophyta</taxon>
        <taxon>Magnoliopsida</taxon>
        <taxon>eudicotyledons</taxon>
        <taxon>Gunneridae</taxon>
        <taxon>Pentapetalae</taxon>
        <taxon>asterids</taxon>
        <taxon>lamiids</taxon>
        <taxon>Gentianales</taxon>
        <taxon>Rubiaceae</taxon>
        <taxon>Rubioideae</taxon>
        <taxon>Spermacoceae</taxon>
        <taxon>Hedyotis-Oldenlandia complex</taxon>
        <taxon>Oldenlandia</taxon>
    </lineage>
</organism>
<reference evidence="2" key="1">
    <citation type="submission" date="2023-03" db="EMBL/GenBank/DDBJ databases">
        <authorList>
            <person name="Julca I."/>
        </authorList>
    </citation>
    <scope>NUCLEOTIDE SEQUENCE</scope>
</reference>
<dbReference type="PANTHER" id="PTHR34115:SF5">
    <property type="entry name" value="PROTEIN, PUTATIVE-RELATED"/>
    <property type="match status" value="1"/>
</dbReference>
<keyword evidence="3" id="KW-1185">Reference proteome</keyword>
<feature type="transmembrane region" description="Helical" evidence="1">
    <location>
        <begin position="114"/>
        <end position="139"/>
    </location>
</feature>
<dbReference type="EMBL" id="OX459119">
    <property type="protein sequence ID" value="CAI9095691.1"/>
    <property type="molecule type" value="Genomic_DNA"/>
</dbReference>
<feature type="transmembrane region" description="Helical" evidence="1">
    <location>
        <begin position="45"/>
        <end position="64"/>
    </location>
</feature>
<dbReference type="PANTHER" id="PTHR34115">
    <property type="entry name" value="PROTEIN, PUTATIVE-RELATED"/>
    <property type="match status" value="1"/>
</dbReference>
<sequence length="226" mass="25094">MPETPNHTNNYLIFQNCNVVVFHSDNIPESQADDESQIKMASRQAVYAFIVTVLLNLVQIKFQGKAASPFQTNPKTMIFAVASLLLYYWASYFATKLRTANPPSSALPNDDTSWAAYFSKVGLGFCGPLSLASILSVILPQSLCPLAFSASLLFSLSQMMSQSHVKMIWKMVTKATTYIMEKFRGQPHSHALRRRRGGGEIHVELPGWLPQLTNIAMSNHVGTLPL</sequence>
<dbReference type="AlphaFoldDB" id="A0AAV1CJW9"/>
<keyword evidence="1" id="KW-0472">Membrane</keyword>